<evidence type="ECO:0000256" key="12">
    <source>
        <dbReference type="ARBA" id="ARBA00048366"/>
    </source>
</evidence>
<protein>
    <recommendedName>
        <fullName evidence="4 13">Threonylcarbamoyl-AMP synthase</fullName>
        <shortName evidence="13">TC-AMP synthase</shortName>
        <ecNumber evidence="3 13">2.7.7.87</ecNumber>
    </recommendedName>
    <alternativeName>
        <fullName evidence="11 13">L-threonylcarbamoyladenylate synthase</fullName>
    </alternativeName>
</protein>
<keyword evidence="5 13" id="KW-0963">Cytoplasm</keyword>
<evidence type="ECO:0000256" key="3">
    <source>
        <dbReference type="ARBA" id="ARBA00012584"/>
    </source>
</evidence>
<comment type="function">
    <text evidence="13">Required for the formation of a threonylcarbamoyl group on adenosine at position 37 (t(6)A37) in tRNAs that read codons beginning with adenine.</text>
</comment>
<dbReference type="InterPro" id="IPR017945">
    <property type="entry name" value="DHBP_synth_RibB-like_a/b_dom"/>
</dbReference>
<dbReference type="RefSeq" id="WP_069607287.1">
    <property type="nucleotide sequence ID" value="NZ_CP015217.1"/>
</dbReference>
<evidence type="ECO:0000256" key="7">
    <source>
        <dbReference type="ARBA" id="ARBA00022694"/>
    </source>
</evidence>
<keyword evidence="10 13" id="KW-0067">ATP-binding</keyword>
<dbReference type="EMBL" id="CP015217">
    <property type="protein sequence ID" value="AOP34056.1"/>
    <property type="molecule type" value="Genomic_DNA"/>
</dbReference>
<name>A0A1D7UWR8_9LEPT</name>
<dbReference type="PIRSF" id="PIRSF004930">
    <property type="entry name" value="Tln_factor_SUA5"/>
    <property type="match status" value="1"/>
</dbReference>
<evidence type="ECO:0000256" key="2">
    <source>
        <dbReference type="ARBA" id="ARBA00007663"/>
    </source>
</evidence>
<dbReference type="Pfam" id="PF01300">
    <property type="entry name" value="Sua5_yciO_yrdC"/>
    <property type="match status" value="1"/>
</dbReference>
<evidence type="ECO:0000256" key="1">
    <source>
        <dbReference type="ARBA" id="ARBA00004496"/>
    </source>
</evidence>
<comment type="similarity">
    <text evidence="2 13">Belongs to the SUA5 family.</text>
</comment>
<keyword evidence="7 13" id="KW-0819">tRNA processing</keyword>
<dbReference type="PANTHER" id="PTHR17490:SF16">
    <property type="entry name" value="THREONYLCARBAMOYL-AMP SYNTHASE"/>
    <property type="match status" value="1"/>
</dbReference>
<feature type="binding site" evidence="14">
    <location>
        <position position="136"/>
    </location>
    <ligand>
        <name>L-threonine</name>
        <dbReference type="ChEBI" id="CHEBI:57926"/>
    </ligand>
</feature>
<accession>A0A1D7UWR8</accession>
<comment type="subcellular location">
    <subcellularLocation>
        <location evidence="1 13">Cytoplasm</location>
    </subcellularLocation>
</comment>
<feature type="binding site" evidence="14">
    <location>
        <position position="33"/>
    </location>
    <ligand>
        <name>L-threonine</name>
        <dbReference type="ChEBI" id="CHEBI:57926"/>
    </ligand>
</feature>
<evidence type="ECO:0000259" key="15">
    <source>
        <dbReference type="PROSITE" id="PS51163"/>
    </source>
</evidence>
<gene>
    <name evidence="16" type="ORF">A0128_09500</name>
</gene>
<dbReference type="SUPFAM" id="SSF55821">
    <property type="entry name" value="YrdC/RibB"/>
    <property type="match status" value="1"/>
</dbReference>
<feature type="binding site" evidence="14">
    <location>
        <position position="56"/>
    </location>
    <ligand>
        <name>ATP</name>
        <dbReference type="ChEBI" id="CHEBI:30616"/>
    </ligand>
</feature>
<evidence type="ECO:0000256" key="5">
    <source>
        <dbReference type="ARBA" id="ARBA00022490"/>
    </source>
</evidence>
<dbReference type="AlphaFoldDB" id="A0A1D7UWR8"/>
<feature type="binding site" evidence="14">
    <location>
        <position position="60"/>
    </location>
    <ligand>
        <name>ATP</name>
        <dbReference type="ChEBI" id="CHEBI:30616"/>
    </ligand>
</feature>
<dbReference type="PROSITE" id="PS51163">
    <property type="entry name" value="YRDC"/>
    <property type="match status" value="1"/>
</dbReference>
<feature type="binding site" evidence="14">
    <location>
        <position position="233"/>
    </location>
    <ligand>
        <name>ATP</name>
        <dbReference type="ChEBI" id="CHEBI:30616"/>
    </ligand>
</feature>
<keyword evidence="17" id="KW-1185">Reference proteome</keyword>
<feature type="domain" description="YrdC-like" evidence="15">
    <location>
        <begin position="11"/>
        <end position="194"/>
    </location>
</feature>
<dbReference type="InterPro" id="IPR010923">
    <property type="entry name" value="T(6)A37_SUA5"/>
</dbReference>
<dbReference type="KEGG" id="laj:A0128_09500"/>
<dbReference type="InterPro" id="IPR050156">
    <property type="entry name" value="TC-AMP_synthase_SUA5"/>
</dbReference>
<feature type="binding site" evidence="14">
    <location>
        <position position="190"/>
    </location>
    <ligand>
        <name>ATP</name>
        <dbReference type="ChEBI" id="CHEBI:30616"/>
    </ligand>
</feature>
<keyword evidence="6 13" id="KW-0808">Transferase</keyword>
<dbReference type="OrthoDB" id="9814580at2"/>
<feature type="binding site" evidence="14">
    <location>
        <position position="146"/>
    </location>
    <ligand>
        <name>ATP</name>
        <dbReference type="ChEBI" id="CHEBI:30616"/>
    </ligand>
</feature>
<feature type="binding site" evidence="14">
    <location>
        <position position="65"/>
    </location>
    <ligand>
        <name>L-threonine</name>
        <dbReference type="ChEBI" id="CHEBI:57926"/>
    </ligand>
</feature>
<dbReference type="Pfam" id="PF03481">
    <property type="entry name" value="Sua5_C"/>
    <property type="match status" value="1"/>
</dbReference>
<dbReference type="Gene3D" id="3.40.50.11030">
    <property type="entry name" value="Threonylcarbamoyl-AMP synthase, C-terminal domain"/>
    <property type="match status" value="1"/>
</dbReference>
<keyword evidence="9 13" id="KW-0547">Nucleotide-binding</keyword>
<dbReference type="GO" id="GO:0061710">
    <property type="term" value="F:L-threonylcarbamoyladenylate synthase"/>
    <property type="evidence" value="ECO:0007669"/>
    <property type="project" value="UniProtKB-EC"/>
</dbReference>
<proteinExistence type="inferred from homology"/>
<dbReference type="GO" id="GO:0005737">
    <property type="term" value="C:cytoplasm"/>
    <property type="evidence" value="ECO:0007669"/>
    <property type="project" value="UniProtKB-SubCell"/>
</dbReference>
<evidence type="ECO:0000256" key="10">
    <source>
        <dbReference type="ARBA" id="ARBA00022840"/>
    </source>
</evidence>
<evidence type="ECO:0000256" key="6">
    <source>
        <dbReference type="ARBA" id="ARBA00022679"/>
    </source>
</evidence>
<evidence type="ECO:0000256" key="8">
    <source>
        <dbReference type="ARBA" id="ARBA00022695"/>
    </source>
</evidence>
<evidence type="ECO:0000256" key="4">
    <source>
        <dbReference type="ARBA" id="ARBA00015492"/>
    </source>
</evidence>
<dbReference type="Proteomes" id="UP000094197">
    <property type="component" value="Chromosome 1"/>
</dbReference>
<dbReference type="GO" id="GO:0000049">
    <property type="term" value="F:tRNA binding"/>
    <property type="evidence" value="ECO:0007669"/>
    <property type="project" value="TreeGrafter"/>
</dbReference>
<feature type="binding site" evidence="14">
    <location>
        <position position="138"/>
    </location>
    <ligand>
        <name>ATP</name>
        <dbReference type="ChEBI" id="CHEBI:30616"/>
    </ligand>
</feature>
<evidence type="ECO:0000313" key="17">
    <source>
        <dbReference type="Proteomes" id="UP000094197"/>
    </source>
</evidence>
<comment type="catalytic activity">
    <reaction evidence="12 13">
        <text>L-threonine + hydrogencarbonate + ATP = L-threonylcarbamoyladenylate + diphosphate + H2O</text>
        <dbReference type="Rhea" id="RHEA:36407"/>
        <dbReference type="ChEBI" id="CHEBI:15377"/>
        <dbReference type="ChEBI" id="CHEBI:17544"/>
        <dbReference type="ChEBI" id="CHEBI:30616"/>
        <dbReference type="ChEBI" id="CHEBI:33019"/>
        <dbReference type="ChEBI" id="CHEBI:57926"/>
        <dbReference type="ChEBI" id="CHEBI:73682"/>
        <dbReference type="EC" id="2.7.7.87"/>
    </reaction>
</comment>
<dbReference type="EC" id="2.7.7.87" evidence="3 13"/>
<dbReference type="InterPro" id="IPR038385">
    <property type="entry name" value="Sua5/YwlC_C"/>
</dbReference>
<dbReference type="GO" id="GO:0003725">
    <property type="term" value="F:double-stranded RNA binding"/>
    <property type="evidence" value="ECO:0007669"/>
    <property type="project" value="UniProtKB-UniRule"/>
</dbReference>
<dbReference type="Gene3D" id="3.90.870.10">
    <property type="entry name" value="DHBP synthase"/>
    <property type="match status" value="1"/>
</dbReference>
<feature type="binding site" evidence="14">
    <location>
        <position position="112"/>
    </location>
    <ligand>
        <name>ATP</name>
        <dbReference type="ChEBI" id="CHEBI:30616"/>
    </ligand>
</feature>
<keyword evidence="8 13" id="KW-0548">Nucleotidyltransferase</keyword>
<organism evidence="16 17">
    <name type="scientific">Leptospira tipperaryensis</name>
    <dbReference type="NCBI Taxonomy" id="2564040"/>
    <lineage>
        <taxon>Bacteria</taxon>
        <taxon>Pseudomonadati</taxon>
        <taxon>Spirochaetota</taxon>
        <taxon>Spirochaetia</taxon>
        <taxon>Leptospirales</taxon>
        <taxon>Leptospiraceae</taxon>
        <taxon>Leptospira</taxon>
    </lineage>
</organism>
<dbReference type="NCBIfam" id="TIGR00057">
    <property type="entry name" value="L-threonylcarbamoyladenylate synthase"/>
    <property type="match status" value="1"/>
</dbReference>
<sequence length="318" mass="35225">MPENKVNTLITDSPLEAAKVLLRGGLVIFPTETVYGIGASAFDHKACRRIYEVKKRPSDNPLILHVENIAALKVCASVNPAGELVFQKFSPGAITGIFSKKDPNLFTADLKTVAVRIPSNPTAHSFLEFCNVPVAAPSANLSGKPSLTKMEYILEEFSGKVDCILKGEEPKIGIESTVIDFTSDPPILLRPGFVDFQDLKEILPELQVLISKDKTQNTSTDAPISPGLKYRHYAPVCKVILTESLENVPQDAAQIGFQFYKDVTYQIQVFTNEDYMQFLYSFFVECDRRKIAEAYCEIPKEGRGKDALLNRITKAASK</sequence>
<dbReference type="InterPro" id="IPR005145">
    <property type="entry name" value="Sua5_C"/>
</dbReference>
<evidence type="ECO:0000256" key="11">
    <source>
        <dbReference type="ARBA" id="ARBA00029774"/>
    </source>
</evidence>
<feature type="binding site" evidence="14">
    <location>
        <position position="176"/>
    </location>
    <ligand>
        <name>L-threonine</name>
        <dbReference type="ChEBI" id="CHEBI:57926"/>
    </ligand>
</feature>
<evidence type="ECO:0000256" key="13">
    <source>
        <dbReference type="PIRNR" id="PIRNR004930"/>
    </source>
</evidence>
<feature type="binding site" evidence="14">
    <location>
        <position position="116"/>
    </location>
    <ligand>
        <name>L-threonine</name>
        <dbReference type="ChEBI" id="CHEBI:57926"/>
    </ligand>
</feature>
<evidence type="ECO:0000256" key="14">
    <source>
        <dbReference type="PIRSR" id="PIRSR004930-1"/>
    </source>
</evidence>
<evidence type="ECO:0000313" key="16">
    <source>
        <dbReference type="EMBL" id="AOP34056.1"/>
    </source>
</evidence>
<evidence type="ECO:0000256" key="9">
    <source>
        <dbReference type="ARBA" id="ARBA00022741"/>
    </source>
</evidence>
<dbReference type="GO" id="GO:0006450">
    <property type="term" value="P:regulation of translational fidelity"/>
    <property type="evidence" value="ECO:0007669"/>
    <property type="project" value="TreeGrafter"/>
</dbReference>
<dbReference type="GO" id="GO:0005524">
    <property type="term" value="F:ATP binding"/>
    <property type="evidence" value="ECO:0007669"/>
    <property type="project" value="UniProtKB-UniRule"/>
</dbReference>
<dbReference type="GO" id="GO:0008033">
    <property type="term" value="P:tRNA processing"/>
    <property type="evidence" value="ECO:0007669"/>
    <property type="project" value="UniProtKB-KW"/>
</dbReference>
<dbReference type="PANTHER" id="PTHR17490">
    <property type="entry name" value="SUA5"/>
    <property type="match status" value="1"/>
</dbReference>
<reference evidence="16 17" key="1">
    <citation type="submission" date="2016-04" db="EMBL/GenBank/DDBJ databases">
        <title>Complete genome seqeunce of Leptospira alstonii serovar Room22.</title>
        <authorList>
            <person name="Nally J.E."/>
            <person name="Bayles D.O."/>
            <person name="Hurley D."/>
            <person name="Fanning S."/>
            <person name="McMahon B.J."/>
            <person name="Arent Z."/>
        </authorList>
    </citation>
    <scope>NUCLEOTIDE SEQUENCE [LARGE SCALE GENOMIC DNA]</scope>
    <source>
        <strain evidence="16 17">GWTS #1</strain>
    </source>
</reference>
<dbReference type="InterPro" id="IPR006070">
    <property type="entry name" value="Sua5-like_dom"/>
</dbReference>